<reference evidence="7 8" key="1">
    <citation type="submission" date="2018-04" db="EMBL/GenBank/DDBJ databases">
        <title>Genomic Encyclopedia of Archaeal and Bacterial Type Strains, Phase II (KMG-II): from individual species to whole genera.</title>
        <authorList>
            <person name="Goeker M."/>
        </authorList>
    </citation>
    <scope>NUCLEOTIDE SEQUENCE [LARGE SCALE GENOMIC DNA]</scope>
    <source>
        <strain evidence="7 8">DSM 100434</strain>
    </source>
</reference>
<dbReference type="InterPro" id="IPR027417">
    <property type="entry name" value="P-loop_NTPase"/>
</dbReference>
<evidence type="ECO:0000313" key="7">
    <source>
        <dbReference type="EMBL" id="PTQ66698.1"/>
    </source>
</evidence>
<evidence type="ECO:0000256" key="4">
    <source>
        <dbReference type="ARBA" id="ARBA00022840"/>
    </source>
</evidence>
<comment type="caution">
    <text evidence="7">The sequence shown here is derived from an EMBL/GenBank/DDBJ whole genome shotgun (WGS) entry which is preliminary data.</text>
</comment>
<dbReference type="InterPro" id="IPR003593">
    <property type="entry name" value="AAA+_ATPase"/>
</dbReference>
<comment type="similarity">
    <text evidence="1">Belongs to the ABC transporter superfamily.</text>
</comment>
<name>A0A2T5H536_9RHOB</name>
<proteinExistence type="inferred from homology"/>
<dbReference type="CDD" id="cd03224">
    <property type="entry name" value="ABC_TM1139_LivF_branched"/>
    <property type="match status" value="1"/>
</dbReference>
<keyword evidence="5" id="KW-0029">Amino-acid transport</keyword>
<sequence>MTTLLETRNLTAFYGDFQALFGVDITVGQGETVALIGSNGAGKSTFLRTLTGLLPAKGQDIRFEGQNIAGWAADRIHKAGIAMVPEGRRLFASLTVEENLLIGASGKRAGPWSLEKVYEIFPDLIAKKNNPGTALSGGQQQMVAIGRALMSNPTLLLCDEISLGLAPKVIKDIYEAVPLIREGGTSILVVEQDVGQAMAVADRVYCFMEGRVTLSGKPADLTKHQIAAAYFGAKNEGEAA</sequence>
<dbReference type="Pfam" id="PF00005">
    <property type="entry name" value="ABC_tran"/>
    <property type="match status" value="1"/>
</dbReference>
<dbReference type="InterPro" id="IPR052156">
    <property type="entry name" value="BCAA_Transport_ATP-bd_LivF"/>
</dbReference>
<dbReference type="EMBL" id="QAOH01000023">
    <property type="protein sequence ID" value="PTQ66698.1"/>
    <property type="molecule type" value="Genomic_DNA"/>
</dbReference>
<gene>
    <name evidence="7" type="ORF">C8N42_12316</name>
</gene>
<dbReference type="Proteomes" id="UP000244077">
    <property type="component" value="Unassembled WGS sequence"/>
</dbReference>
<dbReference type="OrthoDB" id="9806149at2"/>
<evidence type="ECO:0000256" key="5">
    <source>
        <dbReference type="ARBA" id="ARBA00022970"/>
    </source>
</evidence>
<keyword evidence="8" id="KW-1185">Reference proteome</keyword>
<evidence type="ECO:0000256" key="3">
    <source>
        <dbReference type="ARBA" id="ARBA00022741"/>
    </source>
</evidence>
<dbReference type="PROSITE" id="PS00211">
    <property type="entry name" value="ABC_TRANSPORTER_1"/>
    <property type="match status" value="1"/>
</dbReference>
<accession>A0A2T5H536</accession>
<dbReference type="Gene3D" id="3.40.50.300">
    <property type="entry name" value="P-loop containing nucleotide triphosphate hydrolases"/>
    <property type="match status" value="1"/>
</dbReference>
<evidence type="ECO:0000313" key="8">
    <source>
        <dbReference type="Proteomes" id="UP000244077"/>
    </source>
</evidence>
<dbReference type="GO" id="GO:0005524">
    <property type="term" value="F:ATP binding"/>
    <property type="evidence" value="ECO:0007669"/>
    <property type="project" value="UniProtKB-KW"/>
</dbReference>
<evidence type="ECO:0000256" key="2">
    <source>
        <dbReference type="ARBA" id="ARBA00022448"/>
    </source>
</evidence>
<dbReference type="AlphaFoldDB" id="A0A2T5H536"/>
<dbReference type="InterPro" id="IPR003439">
    <property type="entry name" value="ABC_transporter-like_ATP-bd"/>
</dbReference>
<dbReference type="SUPFAM" id="SSF52540">
    <property type="entry name" value="P-loop containing nucleoside triphosphate hydrolases"/>
    <property type="match status" value="1"/>
</dbReference>
<dbReference type="GO" id="GO:0015658">
    <property type="term" value="F:branched-chain amino acid transmembrane transporter activity"/>
    <property type="evidence" value="ECO:0007669"/>
    <property type="project" value="TreeGrafter"/>
</dbReference>
<dbReference type="InterPro" id="IPR017871">
    <property type="entry name" value="ABC_transporter-like_CS"/>
</dbReference>
<dbReference type="PANTHER" id="PTHR43820">
    <property type="entry name" value="HIGH-AFFINITY BRANCHED-CHAIN AMINO ACID TRANSPORT ATP-BINDING PROTEIN LIVF"/>
    <property type="match status" value="1"/>
</dbReference>
<organism evidence="7 8">
    <name type="scientific">Celeribacter persicus</name>
    <dbReference type="NCBI Taxonomy" id="1651082"/>
    <lineage>
        <taxon>Bacteria</taxon>
        <taxon>Pseudomonadati</taxon>
        <taxon>Pseudomonadota</taxon>
        <taxon>Alphaproteobacteria</taxon>
        <taxon>Rhodobacterales</taxon>
        <taxon>Roseobacteraceae</taxon>
        <taxon>Celeribacter</taxon>
    </lineage>
</organism>
<evidence type="ECO:0000259" key="6">
    <source>
        <dbReference type="PROSITE" id="PS50893"/>
    </source>
</evidence>
<feature type="domain" description="ABC transporter" evidence="6">
    <location>
        <begin position="5"/>
        <end position="234"/>
    </location>
</feature>
<keyword evidence="4 7" id="KW-0067">ATP-binding</keyword>
<keyword evidence="2" id="KW-0813">Transport</keyword>
<dbReference type="GO" id="GO:0016887">
    <property type="term" value="F:ATP hydrolysis activity"/>
    <property type="evidence" value="ECO:0007669"/>
    <property type="project" value="InterPro"/>
</dbReference>
<evidence type="ECO:0000256" key="1">
    <source>
        <dbReference type="ARBA" id="ARBA00005417"/>
    </source>
</evidence>
<dbReference type="GO" id="GO:0015807">
    <property type="term" value="P:L-amino acid transport"/>
    <property type="evidence" value="ECO:0007669"/>
    <property type="project" value="TreeGrafter"/>
</dbReference>
<dbReference type="SMART" id="SM00382">
    <property type="entry name" value="AAA"/>
    <property type="match status" value="1"/>
</dbReference>
<dbReference type="PANTHER" id="PTHR43820:SF5">
    <property type="entry name" value="HIGH-AFFINITY BRANCHED-CHAIN AMINO ACID TRANSPORT ATP-BINDING PROTEIN"/>
    <property type="match status" value="1"/>
</dbReference>
<dbReference type="PROSITE" id="PS50893">
    <property type="entry name" value="ABC_TRANSPORTER_2"/>
    <property type="match status" value="1"/>
</dbReference>
<protein>
    <submittedName>
        <fullName evidence="7">Amino acid/amide ABC transporter ATP-binding protein 2 (HAAT family)</fullName>
    </submittedName>
</protein>
<keyword evidence="3" id="KW-0547">Nucleotide-binding</keyword>
<dbReference type="RefSeq" id="WP_107817945.1">
    <property type="nucleotide sequence ID" value="NZ_QAOH01000023.1"/>
</dbReference>